<accession>A0AA45WVU2</accession>
<name>A0AA45WVU2_9CLOT</name>
<reference evidence="1" key="1">
    <citation type="submission" date="2017-05" db="EMBL/GenBank/DDBJ databases">
        <authorList>
            <person name="Varghese N."/>
            <person name="Submissions S."/>
        </authorList>
    </citation>
    <scope>NUCLEOTIDE SEQUENCE</scope>
    <source>
        <strain evidence="1">Su22</strain>
    </source>
</reference>
<dbReference type="EMBL" id="FXUF01000005">
    <property type="protein sequence ID" value="SMP54860.1"/>
    <property type="molecule type" value="Genomic_DNA"/>
</dbReference>
<gene>
    <name evidence="1" type="ORF">SAMN06296020_105180</name>
</gene>
<dbReference type="AlphaFoldDB" id="A0AA45WVU2"/>
<evidence type="ECO:0000313" key="2">
    <source>
        <dbReference type="Proteomes" id="UP001158066"/>
    </source>
</evidence>
<dbReference type="RefSeq" id="WP_283409097.1">
    <property type="nucleotide sequence ID" value="NZ_FXUF01000005.1"/>
</dbReference>
<dbReference type="Gene3D" id="3.40.630.30">
    <property type="match status" value="1"/>
</dbReference>
<evidence type="ECO:0000313" key="1">
    <source>
        <dbReference type="EMBL" id="SMP54860.1"/>
    </source>
</evidence>
<dbReference type="Proteomes" id="UP001158066">
    <property type="component" value="Unassembled WGS sequence"/>
</dbReference>
<sequence>MFAVNQRQKLGFIRLEDIYYAPEVQPPTGGHDAVYYFHCREPGNNAREFCTLHIDLTCDEDSLFHSFNYQTRKSIRKMTSFEDLEIRILDSPDAEELNRFSAYYNHFASIKHIQACSRRLLDELLLMQRLVIIKALVREEVLCQYVYIEDEDRVVVYCGCTARLFDPVDKEKLQLICDSHRMLDFQAMLHFRRKGMRIFDFCGLVTENGQPVCASVNQYKLGFGGKPVKEYHFMHPLTLQGRIFCWAKAHRGGIG</sequence>
<protein>
    <recommendedName>
        <fullName evidence="3">BioF2-like acetyltransferase domain-containing protein</fullName>
    </recommendedName>
</protein>
<organism evidence="1 2">
    <name type="scientific">Anoxynatronum buryatiense</name>
    <dbReference type="NCBI Taxonomy" id="489973"/>
    <lineage>
        <taxon>Bacteria</taxon>
        <taxon>Bacillati</taxon>
        <taxon>Bacillota</taxon>
        <taxon>Clostridia</taxon>
        <taxon>Eubacteriales</taxon>
        <taxon>Clostridiaceae</taxon>
        <taxon>Anoxynatronum</taxon>
    </lineage>
</organism>
<proteinExistence type="predicted"/>
<keyword evidence="2" id="KW-1185">Reference proteome</keyword>
<evidence type="ECO:0008006" key="3">
    <source>
        <dbReference type="Google" id="ProtNLM"/>
    </source>
</evidence>
<dbReference type="InterPro" id="IPR016181">
    <property type="entry name" value="Acyl_CoA_acyltransferase"/>
</dbReference>
<comment type="caution">
    <text evidence="1">The sequence shown here is derived from an EMBL/GenBank/DDBJ whole genome shotgun (WGS) entry which is preliminary data.</text>
</comment>
<dbReference type="SUPFAM" id="SSF55729">
    <property type="entry name" value="Acyl-CoA N-acyltransferases (Nat)"/>
    <property type="match status" value="1"/>
</dbReference>